<organism evidence="2 3">
    <name type="scientific">Leptothrix cholodnii (strain ATCC 51168 / LMG 8142 / SP-6)</name>
    <name type="common">Leptothrix discophora (strain SP-6)</name>
    <dbReference type="NCBI Taxonomy" id="395495"/>
    <lineage>
        <taxon>Bacteria</taxon>
        <taxon>Pseudomonadati</taxon>
        <taxon>Pseudomonadota</taxon>
        <taxon>Betaproteobacteria</taxon>
        <taxon>Burkholderiales</taxon>
        <taxon>Sphaerotilaceae</taxon>
        <taxon>Leptothrix</taxon>
    </lineage>
</organism>
<dbReference type="Pfam" id="PF09842">
    <property type="entry name" value="DUF2069"/>
    <property type="match status" value="1"/>
</dbReference>
<protein>
    <submittedName>
        <fullName evidence="2">Putative transmembrane protein</fullName>
    </submittedName>
</protein>
<dbReference type="InterPro" id="IPR018643">
    <property type="entry name" value="DUF2069_membrane"/>
</dbReference>
<dbReference type="STRING" id="395495.Lcho_1518"/>
<name>B1XWB8_LEPCP</name>
<dbReference type="AlphaFoldDB" id="B1XWB8"/>
<evidence type="ECO:0000256" key="1">
    <source>
        <dbReference type="SAM" id="Phobius"/>
    </source>
</evidence>
<dbReference type="Proteomes" id="UP000001693">
    <property type="component" value="Chromosome"/>
</dbReference>
<keyword evidence="1" id="KW-0472">Membrane</keyword>
<keyword evidence="1 2" id="KW-0812">Transmembrane</keyword>
<reference evidence="2 3" key="1">
    <citation type="submission" date="2008-03" db="EMBL/GenBank/DDBJ databases">
        <title>Complete sequence of Leptothrix cholodnii SP-6.</title>
        <authorList>
            <consortium name="US DOE Joint Genome Institute"/>
            <person name="Copeland A."/>
            <person name="Lucas S."/>
            <person name="Lapidus A."/>
            <person name="Glavina del Rio T."/>
            <person name="Dalin E."/>
            <person name="Tice H."/>
            <person name="Bruce D."/>
            <person name="Goodwin L."/>
            <person name="Pitluck S."/>
            <person name="Chertkov O."/>
            <person name="Brettin T."/>
            <person name="Detter J.C."/>
            <person name="Han C."/>
            <person name="Kuske C.R."/>
            <person name="Schmutz J."/>
            <person name="Larimer F."/>
            <person name="Land M."/>
            <person name="Hauser L."/>
            <person name="Kyrpides N."/>
            <person name="Lykidis A."/>
            <person name="Emerson D."/>
            <person name="Richardson P."/>
        </authorList>
    </citation>
    <scope>NUCLEOTIDE SEQUENCE [LARGE SCALE GENOMIC DNA]</scope>
    <source>
        <strain evidence="3">ATCC 51168 / LMG 8142 / SP-6</strain>
    </source>
</reference>
<dbReference type="EMBL" id="CP001013">
    <property type="protein sequence ID" value="ACB33786.1"/>
    <property type="molecule type" value="Genomic_DNA"/>
</dbReference>
<keyword evidence="1" id="KW-1133">Transmembrane helix</keyword>
<accession>B1XWB8</accession>
<evidence type="ECO:0000313" key="3">
    <source>
        <dbReference type="Proteomes" id="UP000001693"/>
    </source>
</evidence>
<dbReference type="HOGENOM" id="CLU_122357_0_1_4"/>
<evidence type="ECO:0000313" key="2">
    <source>
        <dbReference type="EMBL" id="ACB33786.1"/>
    </source>
</evidence>
<gene>
    <name evidence="2" type="ordered locus">Lcho_1518</name>
</gene>
<dbReference type="KEGG" id="lch:Lcho_1518"/>
<dbReference type="eggNOG" id="COG3308">
    <property type="taxonomic scope" value="Bacteria"/>
</dbReference>
<sequence precursor="true">MLRSRWLALVCCIALVVLGLAWELVLAPTGRGTLAIKVLPALLAVPGLWRMRLYTYRWMSLAVWMYFTEGAVRATSEGGLSAWLAGIEVLLSVLLFVACALHVRARLAAARVVPAEAGLAGPPA</sequence>
<feature type="transmembrane region" description="Helical" evidence="1">
    <location>
        <begin position="80"/>
        <end position="101"/>
    </location>
</feature>
<proteinExistence type="predicted"/>
<keyword evidence="3" id="KW-1185">Reference proteome</keyword>